<comment type="caution">
    <text evidence="1">The sequence shown here is derived from an EMBL/GenBank/DDBJ whole genome shotgun (WGS) entry which is preliminary data.</text>
</comment>
<keyword evidence="2" id="KW-1185">Reference proteome</keyword>
<organism evidence="1 2">
    <name type="scientific">Drechslerella dactyloides</name>
    <name type="common">Nematode-trapping fungus</name>
    <name type="synonym">Arthrobotrys dactyloides</name>
    <dbReference type="NCBI Taxonomy" id="74499"/>
    <lineage>
        <taxon>Eukaryota</taxon>
        <taxon>Fungi</taxon>
        <taxon>Dikarya</taxon>
        <taxon>Ascomycota</taxon>
        <taxon>Pezizomycotina</taxon>
        <taxon>Orbiliomycetes</taxon>
        <taxon>Orbiliales</taxon>
        <taxon>Orbiliaceae</taxon>
        <taxon>Drechslerella</taxon>
    </lineage>
</organism>
<name>A0AAD6IQ52_DREDA</name>
<protein>
    <submittedName>
        <fullName evidence="1">Uncharacterized protein</fullName>
    </submittedName>
</protein>
<dbReference type="EMBL" id="JAQGDS010000013">
    <property type="protein sequence ID" value="KAJ6256303.1"/>
    <property type="molecule type" value="Genomic_DNA"/>
</dbReference>
<gene>
    <name evidence="1" type="ORF">Dda_8801</name>
</gene>
<dbReference type="Proteomes" id="UP001221413">
    <property type="component" value="Unassembled WGS sequence"/>
</dbReference>
<evidence type="ECO:0000313" key="1">
    <source>
        <dbReference type="EMBL" id="KAJ6256303.1"/>
    </source>
</evidence>
<proteinExistence type="predicted"/>
<reference evidence="1" key="1">
    <citation type="submission" date="2023-01" db="EMBL/GenBank/DDBJ databases">
        <title>The chitinases involved in constricting ring structure development in the nematode-trapping fungus Drechslerella dactyloides.</title>
        <authorList>
            <person name="Wang R."/>
            <person name="Zhang L."/>
            <person name="Tang P."/>
            <person name="Li S."/>
            <person name="Liang L."/>
        </authorList>
    </citation>
    <scope>NUCLEOTIDE SEQUENCE</scope>
    <source>
        <strain evidence="1">YMF1.00031</strain>
    </source>
</reference>
<evidence type="ECO:0000313" key="2">
    <source>
        <dbReference type="Proteomes" id="UP001221413"/>
    </source>
</evidence>
<accession>A0AAD6IQ52</accession>
<dbReference type="AlphaFoldDB" id="A0AAD6IQ52"/>
<sequence length="276" mass="30555">MASAIRPPAVPIIHDDTVKALELAGLTSPPINGKRKISTLMVAPSVPGYMTCDTALQTITDIDPSSVMEIPVYFESQETLEFIGFSPEMAAVIWDRYSHLPYDEEMDDSFKTFVKRWLEDSPSDALMAGDDYAAALQGLGIGERLSAVIMMEEYEDLLYTSSCKFWVLESVMGALESLERLDERIKTRLEEDKAATKTTPHLTPCNLSGVGRQKTRLADFTIDGGQGELVPKVVLALVVIPKKLTTSLNPTYLMAMNEDNINPEFQLELPARTRSS</sequence>